<gene>
    <name evidence="2" type="ORF">NPX13_g3409</name>
</gene>
<reference evidence="2" key="1">
    <citation type="submission" date="2022-07" db="EMBL/GenBank/DDBJ databases">
        <title>Genome Sequence of Xylaria arbuscula.</title>
        <authorList>
            <person name="Buettner E."/>
        </authorList>
    </citation>
    <scope>NUCLEOTIDE SEQUENCE</scope>
    <source>
        <strain evidence="2">VT107</strain>
    </source>
</reference>
<comment type="caution">
    <text evidence="2">The sequence shown here is derived from an EMBL/GenBank/DDBJ whole genome shotgun (WGS) entry which is preliminary data.</text>
</comment>
<feature type="transmembrane region" description="Helical" evidence="1">
    <location>
        <begin position="395"/>
        <end position="414"/>
    </location>
</feature>
<keyword evidence="1" id="KW-0812">Transmembrane</keyword>
<organism evidence="2 3">
    <name type="scientific">Xylaria arbuscula</name>
    <dbReference type="NCBI Taxonomy" id="114810"/>
    <lineage>
        <taxon>Eukaryota</taxon>
        <taxon>Fungi</taxon>
        <taxon>Dikarya</taxon>
        <taxon>Ascomycota</taxon>
        <taxon>Pezizomycotina</taxon>
        <taxon>Sordariomycetes</taxon>
        <taxon>Xylariomycetidae</taxon>
        <taxon>Xylariales</taxon>
        <taxon>Xylariaceae</taxon>
        <taxon>Xylaria</taxon>
    </lineage>
</organism>
<protein>
    <recommendedName>
        <fullName evidence="4">CHAT domain-containing protein</fullName>
    </recommendedName>
</protein>
<sequence length="450" mass="50212">MAVEDFNLEATGSNLPFSSVVLGDVEYDDEGQPWLLELGYAVAEYEYLCNSPPRDKAQLDDSFNNINTICARNMKGFTVQRELSVKDCIGLIRTFVKAEAKKRGYALLLIASCSWYLAKKSESINESDKKLTQLKDAAETHLRELESGCPDNRRILWGKLNYEVLKSSDIYPLRMFLKELTRPVKVLLMSADPKGTTPTDSDEERRELSGALGEADYGHRIIVQDRHGCRADDILGALNHHQPDILHFLGHGDKKGLYFKDRNNEPELVPMASFADVLKQCKTIKLVILGTCYSQHEGQCIADAVGYCIGIEGVVRNRDAIAFTRKFYTALGGGFEIERSFDQANVHVRLDKEAKLQAHLLRRGCPPHITKVSARTPTGRTTGESRGPLTSTAQWTVTYLLILMVCVLGTAIYFQNVCLPAESTVTLRPGLQNLSGRVYSSSMWLKPPMG</sequence>
<keyword evidence="1" id="KW-0472">Membrane</keyword>
<evidence type="ECO:0008006" key="4">
    <source>
        <dbReference type="Google" id="ProtNLM"/>
    </source>
</evidence>
<keyword evidence="3" id="KW-1185">Reference proteome</keyword>
<name>A0A9W8NHC9_9PEZI</name>
<evidence type="ECO:0000256" key="1">
    <source>
        <dbReference type="SAM" id="Phobius"/>
    </source>
</evidence>
<evidence type="ECO:0000313" key="2">
    <source>
        <dbReference type="EMBL" id="KAJ3577158.1"/>
    </source>
</evidence>
<accession>A0A9W8NHC9</accession>
<dbReference type="EMBL" id="JANPWZ010000422">
    <property type="protein sequence ID" value="KAJ3577158.1"/>
    <property type="molecule type" value="Genomic_DNA"/>
</dbReference>
<dbReference type="Proteomes" id="UP001148614">
    <property type="component" value="Unassembled WGS sequence"/>
</dbReference>
<dbReference type="AlphaFoldDB" id="A0A9W8NHC9"/>
<keyword evidence="1" id="KW-1133">Transmembrane helix</keyword>
<evidence type="ECO:0000313" key="3">
    <source>
        <dbReference type="Proteomes" id="UP001148614"/>
    </source>
</evidence>
<proteinExistence type="predicted"/>